<protein>
    <submittedName>
        <fullName evidence="1">Uncharacterized protein</fullName>
    </submittedName>
</protein>
<sequence>MCEIILCYQGPSSSTSYPLFRFPYPLLGSWRRVEIGAQAVKGPGVEQGWCRACARGASVGMGNGAGLGRFKGRGVMQQAARLGAAGGSFCGWTLCFPDLEELWFLHMLSIIFPFETMQSTIAMPLFCLDLGYPSGRHWRLIGFFGRKPKEKDEVGTVATGKNAASVLKRALVPLLKFGNKGLQRIGIVRAWLGARGDKRGAWVDHGPPI</sequence>
<reference evidence="1 2" key="1">
    <citation type="journal article" date="2021" name="Commun. Biol.">
        <title>The genome of Shorea leprosula (Dipterocarpaceae) highlights the ecological relevance of drought in aseasonal tropical rainforests.</title>
        <authorList>
            <person name="Ng K.K.S."/>
            <person name="Kobayashi M.J."/>
            <person name="Fawcett J.A."/>
            <person name="Hatakeyama M."/>
            <person name="Paape T."/>
            <person name="Ng C.H."/>
            <person name="Ang C.C."/>
            <person name="Tnah L.H."/>
            <person name="Lee C.T."/>
            <person name="Nishiyama T."/>
            <person name="Sese J."/>
            <person name="O'Brien M.J."/>
            <person name="Copetti D."/>
            <person name="Mohd Noor M.I."/>
            <person name="Ong R.C."/>
            <person name="Putra M."/>
            <person name="Sireger I.Z."/>
            <person name="Indrioko S."/>
            <person name="Kosugi Y."/>
            <person name="Izuno A."/>
            <person name="Isagi Y."/>
            <person name="Lee S.L."/>
            <person name="Shimizu K.K."/>
        </authorList>
    </citation>
    <scope>NUCLEOTIDE SEQUENCE [LARGE SCALE GENOMIC DNA]</scope>
    <source>
        <strain evidence="1">214</strain>
    </source>
</reference>
<keyword evidence="2" id="KW-1185">Reference proteome</keyword>
<evidence type="ECO:0000313" key="2">
    <source>
        <dbReference type="Proteomes" id="UP001054252"/>
    </source>
</evidence>
<comment type="caution">
    <text evidence="1">The sequence shown here is derived from an EMBL/GenBank/DDBJ whole genome shotgun (WGS) entry which is preliminary data.</text>
</comment>
<evidence type="ECO:0000313" key="1">
    <source>
        <dbReference type="EMBL" id="GKV06399.1"/>
    </source>
</evidence>
<dbReference type="EMBL" id="BPVZ01000025">
    <property type="protein sequence ID" value="GKV06399.1"/>
    <property type="molecule type" value="Genomic_DNA"/>
</dbReference>
<accession>A0AAV5J7J3</accession>
<organism evidence="1 2">
    <name type="scientific">Rubroshorea leprosula</name>
    <dbReference type="NCBI Taxonomy" id="152421"/>
    <lineage>
        <taxon>Eukaryota</taxon>
        <taxon>Viridiplantae</taxon>
        <taxon>Streptophyta</taxon>
        <taxon>Embryophyta</taxon>
        <taxon>Tracheophyta</taxon>
        <taxon>Spermatophyta</taxon>
        <taxon>Magnoliopsida</taxon>
        <taxon>eudicotyledons</taxon>
        <taxon>Gunneridae</taxon>
        <taxon>Pentapetalae</taxon>
        <taxon>rosids</taxon>
        <taxon>malvids</taxon>
        <taxon>Malvales</taxon>
        <taxon>Dipterocarpaceae</taxon>
        <taxon>Rubroshorea</taxon>
    </lineage>
</organism>
<dbReference type="AlphaFoldDB" id="A0AAV5J7J3"/>
<dbReference type="Proteomes" id="UP001054252">
    <property type="component" value="Unassembled WGS sequence"/>
</dbReference>
<name>A0AAV5J7J3_9ROSI</name>
<gene>
    <name evidence="1" type="ORF">SLEP1_g18297</name>
</gene>
<proteinExistence type="predicted"/>